<organism evidence="2 3">
    <name type="scientific">Dipteronia sinensis</name>
    <dbReference type="NCBI Taxonomy" id="43782"/>
    <lineage>
        <taxon>Eukaryota</taxon>
        <taxon>Viridiplantae</taxon>
        <taxon>Streptophyta</taxon>
        <taxon>Embryophyta</taxon>
        <taxon>Tracheophyta</taxon>
        <taxon>Spermatophyta</taxon>
        <taxon>Magnoliopsida</taxon>
        <taxon>eudicotyledons</taxon>
        <taxon>Gunneridae</taxon>
        <taxon>Pentapetalae</taxon>
        <taxon>rosids</taxon>
        <taxon>malvids</taxon>
        <taxon>Sapindales</taxon>
        <taxon>Sapindaceae</taxon>
        <taxon>Hippocastanoideae</taxon>
        <taxon>Acereae</taxon>
        <taxon>Dipteronia</taxon>
    </lineage>
</organism>
<reference evidence="2" key="1">
    <citation type="journal article" date="2023" name="Plant J.">
        <title>Genome sequences and population genomics provide insights into the demographic history, inbreeding, and mutation load of two 'living fossil' tree species of Dipteronia.</title>
        <authorList>
            <person name="Feng Y."/>
            <person name="Comes H.P."/>
            <person name="Chen J."/>
            <person name="Zhu S."/>
            <person name="Lu R."/>
            <person name="Zhang X."/>
            <person name="Li P."/>
            <person name="Qiu J."/>
            <person name="Olsen K.M."/>
            <person name="Qiu Y."/>
        </authorList>
    </citation>
    <scope>NUCLEOTIDE SEQUENCE</scope>
    <source>
        <strain evidence="2">NBL</strain>
    </source>
</reference>
<accession>A0AAE0AG40</accession>
<evidence type="ECO:0000313" key="2">
    <source>
        <dbReference type="EMBL" id="KAK3213164.1"/>
    </source>
</evidence>
<dbReference type="InterPro" id="IPR008480">
    <property type="entry name" value="DUF761_pln"/>
</dbReference>
<dbReference type="PANTHER" id="PTHR33098:SF116">
    <property type="entry name" value="DUF761 DOMAIN-CONTAINING PROTEIN"/>
    <property type="match status" value="1"/>
</dbReference>
<dbReference type="PANTHER" id="PTHR33098">
    <property type="entry name" value="COTTON FIBER (DUF761)"/>
    <property type="match status" value="1"/>
</dbReference>
<keyword evidence="3" id="KW-1185">Reference proteome</keyword>
<dbReference type="AlphaFoldDB" id="A0AAE0AG40"/>
<dbReference type="Pfam" id="PF05553">
    <property type="entry name" value="DUF761"/>
    <property type="match status" value="1"/>
</dbReference>
<gene>
    <name evidence="2" type="ORF">Dsin_017870</name>
</gene>
<protein>
    <submittedName>
        <fullName evidence="2">Uncharacterized protein</fullName>
    </submittedName>
</protein>
<feature type="compositionally biased region" description="Low complexity" evidence="1">
    <location>
        <begin position="134"/>
        <end position="145"/>
    </location>
</feature>
<feature type="region of interest" description="Disordered" evidence="1">
    <location>
        <begin position="124"/>
        <end position="149"/>
    </location>
</feature>
<dbReference type="EMBL" id="JANJYJ010000005">
    <property type="protein sequence ID" value="KAK3213164.1"/>
    <property type="molecule type" value="Genomic_DNA"/>
</dbReference>
<name>A0AAE0AG40_9ROSI</name>
<dbReference type="Proteomes" id="UP001281410">
    <property type="component" value="Unassembled WGS sequence"/>
</dbReference>
<comment type="caution">
    <text evidence="2">The sequence shown here is derived from an EMBL/GenBank/DDBJ whole genome shotgun (WGS) entry which is preliminary data.</text>
</comment>
<evidence type="ECO:0000256" key="1">
    <source>
        <dbReference type="SAM" id="MobiDB-lite"/>
    </source>
</evidence>
<sequence>MSVTSVYHLRASLISLLECVFSENFPTPPPRSLSINTHRPQHNLMFLQQNEQMGRNRNWSTTLRHRFKTAVKKLNFILKYVTESKRRFSSICGSVASVSRRRSWSINDRYIGLQHCIEDRESDESSSVRALQRTTSTHASSSYSSDGGDDEIDKRAEIFISNFRRQLLYERQVSLQLRYGRRNSFH</sequence>
<proteinExistence type="predicted"/>
<evidence type="ECO:0000313" key="3">
    <source>
        <dbReference type="Proteomes" id="UP001281410"/>
    </source>
</evidence>